<accession>A0A4P9VIT0</accession>
<evidence type="ECO:0000313" key="20">
    <source>
        <dbReference type="EMBL" id="RDH42456.1"/>
    </source>
</evidence>
<keyword evidence="21" id="KW-1185">Reference proteome</keyword>
<dbReference type="GO" id="GO:0006532">
    <property type="term" value="P:aspartate biosynthetic process"/>
    <property type="evidence" value="ECO:0007669"/>
    <property type="project" value="TreeGrafter"/>
</dbReference>
<evidence type="ECO:0000256" key="15">
    <source>
        <dbReference type="ARBA" id="ARBA00048798"/>
    </source>
</evidence>
<dbReference type="Gene3D" id="3.30.470.10">
    <property type="match status" value="1"/>
</dbReference>
<dbReference type="InterPro" id="IPR050571">
    <property type="entry name" value="Class-IV_PLP-Dep_Aminotrnsfr"/>
</dbReference>
<evidence type="ECO:0000256" key="3">
    <source>
        <dbReference type="ARBA" id="ARBA00004824"/>
    </source>
</evidence>
<evidence type="ECO:0000256" key="9">
    <source>
        <dbReference type="ARBA" id="ARBA00022576"/>
    </source>
</evidence>
<name>A0A4P9VIT0_9GAMM</name>
<dbReference type="PANTHER" id="PTHR42743:SF11">
    <property type="entry name" value="AMINODEOXYCHORISMATE LYASE"/>
    <property type="match status" value="1"/>
</dbReference>
<comment type="catalytic activity">
    <reaction evidence="15 19">
        <text>L-isoleucine + 2-oxoglutarate = (S)-3-methyl-2-oxopentanoate + L-glutamate</text>
        <dbReference type="Rhea" id="RHEA:24801"/>
        <dbReference type="ChEBI" id="CHEBI:16810"/>
        <dbReference type="ChEBI" id="CHEBI:29985"/>
        <dbReference type="ChEBI" id="CHEBI:35146"/>
        <dbReference type="ChEBI" id="CHEBI:58045"/>
        <dbReference type="EC" id="2.6.1.42"/>
    </reaction>
</comment>
<sequence length="307" mass="34614">MTMADRDGLIWFDGEMVPWREAKTHVLTHTLHYGLGVFEGVRAYHTDRGPCIFRLQEHTDRLFRSAHILGMKIPFSKDVLIAAQKAAVKENKLDNAYLRPMCFYGSEGMGLRADNLQVHTIVAAWEWPSYMSPEALEHGIKIRTSSYTRHHVNITMCKAKANGNYINSMLALKEAQDCGCEEALLLDNEGYVAEGSGENIFLVKNGKLYTPELTSCLEGITRDSILQFAAELGIEVIEKRITRDEVYVADEAFFTGTAAEVLPIRMHDNRVIGKGDRGPITTKLQQMYFDQVTGKRDANPEWLTPVL</sequence>
<dbReference type="EMBL" id="NDXW01000001">
    <property type="protein sequence ID" value="RDH42456.1"/>
    <property type="molecule type" value="Genomic_DNA"/>
</dbReference>
<dbReference type="CDD" id="cd01557">
    <property type="entry name" value="BCAT_beta_family"/>
    <property type="match status" value="1"/>
</dbReference>
<dbReference type="GO" id="GO:0052654">
    <property type="term" value="F:L-leucine-2-oxoglutarate transaminase activity"/>
    <property type="evidence" value="ECO:0007669"/>
    <property type="project" value="RHEA"/>
</dbReference>
<reference evidence="20 21" key="1">
    <citation type="submission" date="2017-04" db="EMBL/GenBank/DDBJ databases">
        <title>Draft genome sequence of Zooshikella ganghwensis VG4 isolated from Red Sea sediments.</title>
        <authorList>
            <person name="Rehman Z."/>
            <person name="Alam I."/>
            <person name="Kamau A."/>
            <person name="Bajic V."/>
            <person name="Leiknes T."/>
        </authorList>
    </citation>
    <scope>NUCLEOTIDE SEQUENCE [LARGE SCALE GENOMIC DNA]</scope>
    <source>
        <strain evidence="20 21">VG4</strain>
    </source>
</reference>
<evidence type="ECO:0000256" key="12">
    <source>
        <dbReference type="ARBA" id="ARBA00022898"/>
    </source>
</evidence>
<dbReference type="InterPro" id="IPR036038">
    <property type="entry name" value="Aminotransferase-like"/>
</dbReference>
<evidence type="ECO:0000256" key="13">
    <source>
        <dbReference type="ARBA" id="ARBA00023304"/>
    </source>
</evidence>
<dbReference type="InterPro" id="IPR043131">
    <property type="entry name" value="BCAT-like_N"/>
</dbReference>
<evidence type="ECO:0000256" key="14">
    <source>
        <dbReference type="ARBA" id="ARBA00048212"/>
    </source>
</evidence>
<dbReference type="InterPro" id="IPR005785">
    <property type="entry name" value="B_amino_transI"/>
</dbReference>
<comment type="pathway">
    <text evidence="5 19">Amino-acid biosynthesis; L-leucine biosynthesis; L-leucine from 3-methyl-2-oxobutanoate: step 4/4.</text>
</comment>
<dbReference type="GO" id="GO:0009097">
    <property type="term" value="P:isoleucine biosynthetic process"/>
    <property type="evidence" value="ECO:0007669"/>
    <property type="project" value="UniProtKB-UniPathway"/>
</dbReference>
<protein>
    <recommendedName>
        <fullName evidence="8 19">Branched-chain-amino-acid aminotransferase</fullName>
        <shortName evidence="19">BCAT</shortName>
        <ecNumber evidence="7 19">2.6.1.42</ecNumber>
    </recommendedName>
</protein>
<gene>
    <name evidence="19" type="primary">ilvE</name>
    <name evidence="20" type="ORF">B9G39_02800</name>
</gene>
<dbReference type="GO" id="GO:0052655">
    <property type="term" value="F:L-valine-2-oxoglutarate transaminase activity"/>
    <property type="evidence" value="ECO:0007669"/>
    <property type="project" value="RHEA"/>
</dbReference>
<dbReference type="PROSITE" id="PS00770">
    <property type="entry name" value="AA_TRANSFER_CLASS_4"/>
    <property type="match status" value="1"/>
</dbReference>
<evidence type="ECO:0000256" key="18">
    <source>
        <dbReference type="RuleBase" id="RU004516"/>
    </source>
</evidence>
<evidence type="ECO:0000256" key="17">
    <source>
        <dbReference type="RuleBase" id="RU004106"/>
    </source>
</evidence>
<evidence type="ECO:0000256" key="19">
    <source>
        <dbReference type="RuleBase" id="RU364094"/>
    </source>
</evidence>
<evidence type="ECO:0000256" key="8">
    <source>
        <dbReference type="ARBA" id="ARBA00018179"/>
    </source>
</evidence>
<dbReference type="GO" id="GO:0009099">
    <property type="term" value="P:L-valine biosynthetic process"/>
    <property type="evidence" value="ECO:0007669"/>
    <property type="project" value="UniProtKB-UniPathway"/>
</dbReference>
<comment type="function">
    <text evidence="2 19">Acts on leucine, isoleucine and valine.</text>
</comment>
<comment type="pathway">
    <text evidence="3 19">Amino-acid biosynthesis; L-isoleucine biosynthesis; L-isoleucine from 2-oxobutanoate: step 4/4.</text>
</comment>
<comment type="catalytic activity">
    <reaction evidence="16 19">
        <text>L-leucine + 2-oxoglutarate = 4-methyl-2-oxopentanoate + L-glutamate</text>
        <dbReference type="Rhea" id="RHEA:18321"/>
        <dbReference type="ChEBI" id="CHEBI:16810"/>
        <dbReference type="ChEBI" id="CHEBI:17865"/>
        <dbReference type="ChEBI" id="CHEBI:29985"/>
        <dbReference type="ChEBI" id="CHEBI:57427"/>
        <dbReference type="EC" id="2.6.1.42"/>
    </reaction>
</comment>
<evidence type="ECO:0000256" key="1">
    <source>
        <dbReference type="ARBA" id="ARBA00001933"/>
    </source>
</evidence>
<dbReference type="NCBIfam" id="TIGR01122">
    <property type="entry name" value="ilvE_I"/>
    <property type="match status" value="1"/>
</dbReference>
<comment type="pathway">
    <text evidence="4 19">Amino-acid biosynthesis; L-valine biosynthesis; L-valine from pyruvate: step 4/4.</text>
</comment>
<dbReference type="GO" id="GO:0052656">
    <property type="term" value="F:L-isoleucine-2-oxoglutarate transaminase activity"/>
    <property type="evidence" value="ECO:0007669"/>
    <property type="project" value="RHEA"/>
</dbReference>
<dbReference type="InterPro" id="IPR018300">
    <property type="entry name" value="Aminotrans_IV_CS"/>
</dbReference>
<dbReference type="Gene3D" id="3.20.10.10">
    <property type="entry name" value="D-amino Acid Aminotransferase, subunit A, domain 2"/>
    <property type="match status" value="1"/>
</dbReference>
<comment type="similarity">
    <text evidence="6 17">Belongs to the class-IV pyridoxal-phosphate-dependent aminotransferase family.</text>
</comment>
<evidence type="ECO:0000256" key="7">
    <source>
        <dbReference type="ARBA" id="ARBA00013053"/>
    </source>
</evidence>
<dbReference type="RefSeq" id="WP_094785957.1">
    <property type="nucleotide sequence ID" value="NZ_JAEVHG010000006.1"/>
</dbReference>
<keyword evidence="13 19" id="KW-0100">Branched-chain amino acid biosynthesis</keyword>
<proteinExistence type="inferred from homology"/>
<dbReference type="SUPFAM" id="SSF56752">
    <property type="entry name" value="D-aminoacid aminotransferase-like PLP-dependent enzymes"/>
    <property type="match status" value="1"/>
</dbReference>
<dbReference type="AlphaFoldDB" id="A0A4P9VIT0"/>
<dbReference type="UniPathway" id="UPA00049">
    <property type="reaction ID" value="UER00062"/>
</dbReference>
<dbReference type="UniPathway" id="UPA00047">
    <property type="reaction ID" value="UER00058"/>
</dbReference>
<dbReference type="GO" id="GO:0009098">
    <property type="term" value="P:L-leucine biosynthetic process"/>
    <property type="evidence" value="ECO:0007669"/>
    <property type="project" value="UniProtKB-UniPathway"/>
</dbReference>
<evidence type="ECO:0000313" key="21">
    <source>
        <dbReference type="Proteomes" id="UP000257039"/>
    </source>
</evidence>
<dbReference type="InterPro" id="IPR043132">
    <property type="entry name" value="BCAT-like_C"/>
</dbReference>
<dbReference type="Proteomes" id="UP000257039">
    <property type="component" value="Unassembled WGS sequence"/>
</dbReference>
<dbReference type="Pfam" id="PF01063">
    <property type="entry name" value="Aminotran_4"/>
    <property type="match status" value="1"/>
</dbReference>
<evidence type="ECO:0000256" key="16">
    <source>
        <dbReference type="ARBA" id="ARBA00049229"/>
    </source>
</evidence>
<comment type="cofactor">
    <cofactor evidence="1 18">
        <name>pyridoxal 5'-phosphate</name>
        <dbReference type="ChEBI" id="CHEBI:597326"/>
    </cofactor>
</comment>
<evidence type="ECO:0000256" key="5">
    <source>
        <dbReference type="ARBA" id="ARBA00005072"/>
    </source>
</evidence>
<dbReference type="GO" id="GO:0005829">
    <property type="term" value="C:cytosol"/>
    <property type="evidence" value="ECO:0007669"/>
    <property type="project" value="TreeGrafter"/>
</dbReference>
<evidence type="ECO:0000256" key="4">
    <source>
        <dbReference type="ARBA" id="ARBA00004931"/>
    </source>
</evidence>
<dbReference type="InterPro" id="IPR001544">
    <property type="entry name" value="Aminotrans_IV"/>
</dbReference>
<dbReference type="PANTHER" id="PTHR42743">
    <property type="entry name" value="AMINO-ACID AMINOTRANSFERASE"/>
    <property type="match status" value="1"/>
</dbReference>
<keyword evidence="12 18" id="KW-0663">Pyridoxal phosphate</keyword>
<comment type="caution">
    <text evidence="20">The sequence shown here is derived from an EMBL/GenBank/DDBJ whole genome shotgun (WGS) entry which is preliminary data.</text>
</comment>
<keyword evidence="11 19" id="KW-0808">Transferase</keyword>
<dbReference type="EC" id="2.6.1.42" evidence="7 19"/>
<keyword evidence="9 19" id="KW-0032">Aminotransferase</keyword>
<dbReference type="InterPro" id="IPR033939">
    <property type="entry name" value="BCAT_family"/>
</dbReference>
<keyword evidence="10 19" id="KW-0028">Amino-acid biosynthesis</keyword>
<evidence type="ECO:0000256" key="6">
    <source>
        <dbReference type="ARBA" id="ARBA00009320"/>
    </source>
</evidence>
<evidence type="ECO:0000256" key="10">
    <source>
        <dbReference type="ARBA" id="ARBA00022605"/>
    </source>
</evidence>
<comment type="catalytic activity">
    <reaction evidence="14 19">
        <text>L-valine + 2-oxoglutarate = 3-methyl-2-oxobutanoate + L-glutamate</text>
        <dbReference type="Rhea" id="RHEA:24813"/>
        <dbReference type="ChEBI" id="CHEBI:11851"/>
        <dbReference type="ChEBI" id="CHEBI:16810"/>
        <dbReference type="ChEBI" id="CHEBI:29985"/>
        <dbReference type="ChEBI" id="CHEBI:57762"/>
        <dbReference type="EC" id="2.6.1.42"/>
    </reaction>
</comment>
<dbReference type="NCBIfam" id="NF005146">
    <property type="entry name" value="PRK06606.1"/>
    <property type="match status" value="1"/>
</dbReference>
<evidence type="ECO:0000256" key="2">
    <source>
        <dbReference type="ARBA" id="ARBA00003109"/>
    </source>
</evidence>
<evidence type="ECO:0000256" key="11">
    <source>
        <dbReference type="ARBA" id="ARBA00022679"/>
    </source>
</evidence>
<organism evidence="20 21">
    <name type="scientific">Zooshikella ganghwensis</name>
    <dbReference type="NCBI Taxonomy" id="202772"/>
    <lineage>
        <taxon>Bacteria</taxon>
        <taxon>Pseudomonadati</taxon>
        <taxon>Pseudomonadota</taxon>
        <taxon>Gammaproteobacteria</taxon>
        <taxon>Oceanospirillales</taxon>
        <taxon>Zooshikellaceae</taxon>
        <taxon>Zooshikella</taxon>
    </lineage>
</organism>
<dbReference type="FunFam" id="3.20.10.10:FF:000001">
    <property type="entry name" value="Branched-chain-amino-acid aminotransferase"/>
    <property type="match status" value="1"/>
</dbReference>
<dbReference type="UniPathway" id="UPA00048">
    <property type="reaction ID" value="UER00073"/>
</dbReference>